<reference evidence="4" key="1">
    <citation type="journal article" date="2020" name="Fungal Divers.">
        <title>Resolving the Mortierellaceae phylogeny through synthesis of multi-gene phylogenetics and phylogenomics.</title>
        <authorList>
            <person name="Vandepol N."/>
            <person name="Liber J."/>
            <person name="Desiro A."/>
            <person name="Na H."/>
            <person name="Kennedy M."/>
            <person name="Barry K."/>
            <person name="Grigoriev I.V."/>
            <person name="Miller A.N."/>
            <person name="O'Donnell K."/>
            <person name="Stajich J.E."/>
            <person name="Bonito G."/>
        </authorList>
    </citation>
    <scope>NUCLEOTIDE SEQUENCE</scope>
    <source>
        <strain evidence="4">KOD1015</strain>
    </source>
</reference>
<dbReference type="Pfam" id="PF00106">
    <property type="entry name" value="adh_short"/>
    <property type="match status" value="1"/>
</dbReference>
<comment type="caution">
    <text evidence="4">The sequence shown here is derived from an EMBL/GenBank/DDBJ whole genome shotgun (WGS) entry which is preliminary data.</text>
</comment>
<evidence type="ECO:0000313" key="5">
    <source>
        <dbReference type="Proteomes" id="UP000780801"/>
    </source>
</evidence>
<proteinExistence type="inferred from homology"/>
<dbReference type="GO" id="GO:0016491">
    <property type="term" value="F:oxidoreductase activity"/>
    <property type="evidence" value="ECO:0007669"/>
    <property type="project" value="UniProtKB-KW"/>
</dbReference>
<evidence type="ECO:0000256" key="2">
    <source>
        <dbReference type="ARBA" id="ARBA00022857"/>
    </source>
</evidence>
<dbReference type="InterPro" id="IPR002347">
    <property type="entry name" value="SDR_fam"/>
</dbReference>
<keyword evidence="3" id="KW-0560">Oxidoreductase</keyword>
<evidence type="ECO:0000313" key="4">
    <source>
        <dbReference type="EMBL" id="KAF9580731.1"/>
    </source>
</evidence>
<evidence type="ECO:0000256" key="1">
    <source>
        <dbReference type="ARBA" id="ARBA00006484"/>
    </source>
</evidence>
<organism evidence="4 5">
    <name type="scientific">Lunasporangiospora selenospora</name>
    <dbReference type="NCBI Taxonomy" id="979761"/>
    <lineage>
        <taxon>Eukaryota</taxon>
        <taxon>Fungi</taxon>
        <taxon>Fungi incertae sedis</taxon>
        <taxon>Mucoromycota</taxon>
        <taxon>Mortierellomycotina</taxon>
        <taxon>Mortierellomycetes</taxon>
        <taxon>Mortierellales</taxon>
        <taxon>Mortierellaceae</taxon>
        <taxon>Lunasporangiospora</taxon>
    </lineage>
</organism>
<comment type="similarity">
    <text evidence="1">Belongs to the short-chain dehydrogenases/reductases (SDR) family.</text>
</comment>
<accession>A0A9P6FU14</accession>
<dbReference type="PANTHER" id="PTHR24320">
    <property type="entry name" value="RETINOL DEHYDROGENASE"/>
    <property type="match status" value="1"/>
</dbReference>
<evidence type="ECO:0000256" key="3">
    <source>
        <dbReference type="ARBA" id="ARBA00023002"/>
    </source>
</evidence>
<keyword evidence="2" id="KW-0521">NADP</keyword>
<dbReference type="Proteomes" id="UP000780801">
    <property type="component" value="Unassembled WGS sequence"/>
</dbReference>
<dbReference type="InterPro" id="IPR036291">
    <property type="entry name" value="NAD(P)-bd_dom_sf"/>
</dbReference>
<protein>
    <recommendedName>
        <fullName evidence="6">NAD(P)-dependent dehydrogenase, short-chain alcohol dehydrogenase family</fullName>
    </recommendedName>
</protein>
<gene>
    <name evidence="4" type="ORF">BGW38_002500</name>
</gene>
<evidence type="ECO:0008006" key="6">
    <source>
        <dbReference type="Google" id="ProtNLM"/>
    </source>
</evidence>
<dbReference type="EMBL" id="JAABOA010001882">
    <property type="protein sequence ID" value="KAF9580731.1"/>
    <property type="molecule type" value="Genomic_DNA"/>
</dbReference>
<dbReference type="Gene3D" id="3.40.50.720">
    <property type="entry name" value="NAD(P)-binding Rossmann-like Domain"/>
    <property type="match status" value="1"/>
</dbReference>
<sequence>MPYSNLICNPAFWKALVKRPTFSENDVPDLTGKAYEAIEKAKEDIQKKNPLVTNPKLDFLELDLNDMNNCHQAAMKFLSMGLPLHILVNNGGIMTSPFALSADGIEQQFAVNHMGHFVFTMALLDRIKESQPSRIVVLSSIGHESSVNGGVDFDTLNDQSKSNTVSRYGRSKLSNLLFGKALARRLANDKVYVNMAHPGFVYTELQRNNQAALGSVAAKAYDLAGRMCAATPEVGALNQIYCATSPDIEEKDLRGKYFVPVGNELRPSPYALDEALQERLWEFSVNLTREKIKEP</sequence>
<dbReference type="SUPFAM" id="SSF51735">
    <property type="entry name" value="NAD(P)-binding Rossmann-fold domains"/>
    <property type="match status" value="1"/>
</dbReference>
<name>A0A9P6FU14_9FUNG</name>
<dbReference type="AlphaFoldDB" id="A0A9P6FU14"/>
<dbReference type="PRINTS" id="PR00081">
    <property type="entry name" value="GDHRDH"/>
</dbReference>
<dbReference type="OrthoDB" id="191139at2759"/>
<keyword evidence="5" id="KW-1185">Reference proteome</keyword>
<dbReference type="PANTHER" id="PTHR24320:SF282">
    <property type="entry name" value="WW DOMAIN-CONTAINING OXIDOREDUCTASE"/>
    <property type="match status" value="1"/>
</dbReference>